<reference evidence="2" key="1">
    <citation type="submission" date="2016-11" db="EMBL/GenBank/DDBJ databases">
        <authorList>
            <person name="Varghese N."/>
            <person name="Submissions S."/>
        </authorList>
    </citation>
    <scope>NUCLEOTIDE SEQUENCE [LARGE SCALE GENOMIC DNA]</scope>
    <source>
        <strain evidence="2">DSM 11003</strain>
    </source>
</reference>
<dbReference type="Proteomes" id="UP000242329">
    <property type="component" value="Unassembled WGS sequence"/>
</dbReference>
<dbReference type="GO" id="GO:0016740">
    <property type="term" value="F:transferase activity"/>
    <property type="evidence" value="ECO:0007669"/>
    <property type="project" value="UniProtKB-KW"/>
</dbReference>
<organism evidence="1 2">
    <name type="scientific">Thermosyntropha lipolytica DSM 11003</name>
    <dbReference type="NCBI Taxonomy" id="1123382"/>
    <lineage>
        <taxon>Bacteria</taxon>
        <taxon>Bacillati</taxon>
        <taxon>Bacillota</taxon>
        <taxon>Clostridia</taxon>
        <taxon>Eubacteriales</taxon>
        <taxon>Syntrophomonadaceae</taxon>
        <taxon>Thermosyntropha</taxon>
    </lineage>
</organism>
<sequence length="62" mass="7255">MEAFDEAQTITALQMTDDCNLTVHTYNEALAKEIYGRMKDYVGLMAFWIMKIEEKQIALFLF</sequence>
<dbReference type="InterPro" id="IPR010235">
    <property type="entry name" value="HepT"/>
</dbReference>
<accession>A0A1M5KFP4</accession>
<dbReference type="Pfam" id="PF08780">
    <property type="entry name" value="NTase_sub_bind"/>
    <property type="match status" value="1"/>
</dbReference>
<name>A0A1M5KFP4_9FIRM</name>
<keyword evidence="2" id="KW-1185">Reference proteome</keyword>
<dbReference type="STRING" id="1123382.SAMN02745221_00356"/>
<protein>
    <submittedName>
        <fullName evidence="1">Nucleotidyltransferase substrate binding protein like</fullName>
    </submittedName>
</protein>
<proteinExistence type="predicted"/>
<gene>
    <name evidence="1" type="ORF">SAMN02745221_00356</name>
</gene>
<dbReference type="AlphaFoldDB" id="A0A1M5KFP4"/>
<evidence type="ECO:0000313" key="2">
    <source>
        <dbReference type="Proteomes" id="UP000242329"/>
    </source>
</evidence>
<evidence type="ECO:0000313" key="1">
    <source>
        <dbReference type="EMBL" id="SHG51430.1"/>
    </source>
</evidence>
<dbReference type="Gene3D" id="1.20.120.330">
    <property type="entry name" value="Nucleotidyltransferases domain 2"/>
    <property type="match status" value="1"/>
</dbReference>
<dbReference type="EMBL" id="FQWY01000005">
    <property type="protein sequence ID" value="SHG51430.1"/>
    <property type="molecule type" value="Genomic_DNA"/>
</dbReference>
<keyword evidence="1" id="KW-0808">Transferase</keyword>
<dbReference type="SUPFAM" id="SSF81593">
    <property type="entry name" value="Nucleotidyltransferase substrate binding subunit/domain"/>
    <property type="match status" value="1"/>
</dbReference>